<dbReference type="InterPro" id="IPR021420">
    <property type="entry name" value="DUF3067"/>
</dbReference>
<name>A0A9W6ZH43_9STRA</name>
<reference evidence="1" key="1">
    <citation type="submission" date="2022-07" db="EMBL/GenBank/DDBJ databases">
        <title>Genome analysis of Parmales, a sister group of diatoms, reveals the evolutionary specialization of diatoms from phago-mixotrophs to photoautotrophs.</title>
        <authorList>
            <person name="Ban H."/>
            <person name="Sato S."/>
            <person name="Yoshikawa S."/>
            <person name="Kazumasa Y."/>
            <person name="Nakamura Y."/>
            <person name="Ichinomiya M."/>
            <person name="Saitoh K."/>
            <person name="Sato N."/>
            <person name="Blanc-Mathieu R."/>
            <person name="Endo H."/>
            <person name="Kuwata A."/>
            <person name="Ogata H."/>
        </authorList>
    </citation>
    <scope>NUCLEOTIDE SEQUENCE</scope>
</reference>
<evidence type="ECO:0000313" key="1">
    <source>
        <dbReference type="EMBL" id="GMH50933.1"/>
    </source>
</evidence>
<accession>A0A9W6ZH43</accession>
<dbReference type="OrthoDB" id="5234at2759"/>
<protein>
    <submittedName>
        <fullName evidence="1">Uncharacterized protein</fullName>
    </submittedName>
</protein>
<organism evidence="1 2">
    <name type="scientific">Triparma retinervis</name>
    <dbReference type="NCBI Taxonomy" id="2557542"/>
    <lineage>
        <taxon>Eukaryota</taxon>
        <taxon>Sar</taxon>
        <taxon>Stramenopiles</taxon>
        <taxon>Ochrophyta</taxon>
        <taxon>Bolidophyceae</taxon>
        <taxon>Parmales</taxon>
        <taxon>Triparmaceae</taxon>
        <taxon>Triparma</taxon>
    </lineage>
</organism>
<dbReference type="Pfam" id="PF11267">
    <property type="entry name" value="DUF3067"/>
    <property type="match status" value="1"/>
</dbReference>
<dbReference type="EMBL" id="BRXZ01001962">
    <property type="protein sequence ID" value="GMH50933.1"/>
    <property type="molecule type" value="Genomic_DNA"/>
</dbReference>
<dbReference type="Proteomes" id="UP001165082">
    <property type="component" value="Unassembled WGS sequence"/>
</dbReference>
<evidence type="ECO:0000313" key="2">
    <source>
        <dbReference type="Proteomes" id="UP001165082"/>
    </source>
</evidence>
<proteinExistence type="predicted"/>
<sequence length="138" mass="15696">MKKADEELHASSAPTATTDKDENFDGYAFADLLTSKWGAPLDVDFRPVTSLGKTDLYVAIMPIPFGSKRCRHGSNELSYLQHLQAVIEVLEKYRMLEEYLDFIRTTDKKPRARTSPLIAVTWRMELTENQVREITGSV</sequence>
<gene>
    <name evidence="1" type="ORF">TrRE_jg1873</name>
</gene>
<keyword evidence="2" id="KW-1185">Reference proteome</keyword>
<comment type="caution">
    <text evidence="1">The sequence shown here is derived from an EMBL/GenBank/DDBJ whole genome shotgun (WGS) entry which is preliminary data.</text>
</comment>
<dbReference type="Gene3D" id="3.30.428.40">
    <property type="entry name" value="Protein of unknown function DUF3067"/>
    <property type="match status" value="1"/>
</dbReference>
<dbReference type="AlphaFoldDB" id="A0A9W6ZH43"/>